<dbReference type="SMART" id="SM00382">
    <property type="entry name" value="AAA"/>
    <property type="match status" value="2"/>
</dbReference>
<dbReference type="GO" id="GO:0016887">
    <property type="term" value="F:ATP hydrolysis activity"/>
    <property type="evidence" value="ECO:0007669"/>
    <property type="project" value="InterPro"/>
</dbReference>
<gene>
    <name evidence="15" type="ORF">WJX74_010633</name>
</gene>
<sequence>MSDLAGMVLAWSSSSRPDRLTIRFTNERNCWVSLPGRLVTQLYASQLSTPLLLQLRSAAQAGRAGSGQVWHVAWGGTACEGQHVEISRACAESLGLPEGAAVTLKALTDIPSASSVSVEPANADDWEIISAQAAHIEDNLLNQAGLAKKGNAFPVWVRGQGSVRLQVASCSPADLVRLVRDTEVIIAPCPRPRLDGSRPLIRSDDARAGRHRPHQPPAPICWLRAQRLEPGQAARRLTDARSAGASQASTCVQMQPTGCIFVHPATAAQRCLAAGLPMRLWNAQAKTVGCAILAHSAHVQIGHACASQHLLASFSIAVHSRIGLQPRDTQLPHKEHDRRQPAWTIVLHPLRLHAEHSKACWAQSSLSDQQHGHLGRADQSQSLSSASQRVSMPSKEQLPPDQLMQAWIQHQLKLSTGRQSGSSSADAVFPGADAVDSPAKSSSSVPLVSGSIVAASSIPAQSEASCSALKGHSQEPPSLCMSASNHEANTEMEELYQSFQQVAYEVELIRGRQRAVPAQGQPADLATQQAAMGDQGAASSFRPTPSGQEVPSVMEAISAGPKLEAFVEDGHIQSGQVEVKLGSPRGHQSMSSTSLQPDCASDHATTASDLVSRPGPAADIAEQALSWLLPLLVHGSRCKLASAGAPVPGGLLLCGPRGSGKTSILRGIAAVLGQTPACLAACTWLDCRKVAGEGLPALQRHLLSKVERATASMPAMLVLDDLAILCPSSTQDSPGAAQDTSSGTLVSWLCDLLDSLHLPGQLPLPVVVCGTCADASDLAPALKMAGRLDHVVTLPAPDSNERTHLLQAAFQDCLASASFKMLQEAGSKAEGYTAADLSILRDRAVHAALSRLIAKGQLPRAGMIEVGRGDLEKAQQGFSPAASWGAGQVSAGPEGPQGWQDVGGLADVQASMQETLELPAKYPKLIAKAPLRLRTGLLLYGPPGCGKTHLVAAAVAACDMRCIGVKGPEVLNKYIGASEAAVRDLFRRASAAAPCVLFFDEFDAIAPQRGHDSTGVTDRVVNQLLTELDGVEGLTGVFVIGATSRPDLLDAALLRPGRLDRLLMCPFPSAQERAAIMTALARKVAFADSVDLGAIGRTAEGFTGADLSSLLSEAQLSAVHEALDCSDDAGDIKGTPRISQRHLEQALQNTRPSVSPAERAALQRRFAEFQQGRQPGGLSKITKGKGKKTTLA</sequence>
<feature type="compositionally biased region" description="Polar residues" evidence="13">
    <location>
        <begin position="586"/>
        <end position="596"/>
    </location>
</feature>
<dbReference type="InterPro" id="IPR041569">
    <property type="entry name" value="AAA_lid_3"/>
</dbReference>
<organism evidence="15 16">
    <name type="scientific">Apatococcus lobatus</name>
    <dbReference type="NCBI Taxonomy" id="904363"/>
    <lineage>
        <taxon>Eukaryota</taxon>
        <taxon>Viridiplantae</taxon>
        <taxon>Chlorophyta</taxon>
        <taxon>core chlorophytes</taxon>
        <taxon>Trebouxiophyceae</taxon>
        <taxon>Chlorellales</taxon>
        <taxon>Chlorellaceae</taxon>
        <taxon>Apatococcus</taxon>
    </lineage>
</organism>
<dbReference type="Pfam" id="PF00004">
    <property type="entry name" value="AAA"/>
    <property type="match status" value="2"/>
</dbReference>
<dbReference type="SUPFAM" id="SSF50692">
    <property type="entry name" value="ADC-like"/>
    <property type="match status" value="1"/>
</dbReference>
<dbReference type="Pfam" id="PF17862">
    <property type="entry name" value="AAA_lid_3"/>
    <property type="match status" value="1"/>
</dbReference>
<evidence type="ECO:0000256" key="8">
    <source>
        <dbReference type="ARBA" id="ARBA00022927"/>
    </source>
</evidence>
<evidence type="ECO:0000256" key="4">
    <source>
        <dbReference type="ARBA" id="ARBA00022593"/>
    </source>
</evidence>
<comment type="caution">
    <text evidence="15">The sequence shown here is derived from an EMBL/GenBank/DDBJ whole genome shotgun (WGS) entry which is preliminary data.</text>
</comment>
<dbReference type="Pfam" id="PF09262">
    <property type="entry name" value="PEX-1N"/>
    <property type="match status" value="1"/>
</dbReference>
<keyword evidence="7" id="KW-0067">ATP-binding</keyword>
<evidence type="ECO:0000256" key="5">
    <source>
        <dbReference type="ARBA" id="ARBA00022741"/>
    </source>
</evidence>
<dbReference type="Gene3D" id="3.10.330.10">
    <property type="match status" value="1"/>
</dbReference>
<proteinExistence type="inferred from homology"/>
<dbReference type="EMBL" id="JALJOS010000016">
    <property type="protein sequence ID" value="KAK9828357.1"/>
    <property type="molecule type" value="Genomic_DNA"/>
</dbReference>
<dbReference type="InterPro" id="IPR050168">
    <property type="entry name" value="AAA_ATPase_domain"/>
</dbReference>
<keyword evidence="4" id="KW-0962">Peroxisome biogenesis</keyword>
<evidence type="ECO:0000256" key="11">
    <source>
        <dbReference type="ARBA" id="ARBA00034532"/>
    </source>
</evidence>
<dbReference type="InterPro" id="IPR003959">
    <property type="entry name" value="ATPase_AAA_core"/>
</dbReference>
<feature type="region of interest" description="Disordered" evidence="13">
    <location>
        <begin position="582"/>
        <end position="611"/>
    </location>
</feature>
<keyword evidence="8" id="KW-0653">Protein transport</keyword>
<evidence type="ECO:0000256" key="10">
    <source>
        <dbReference type="ARBA" id="ARBA00032509"/>
    </source>
</evidence>
<dbReference type="Proteomes" id="UP001438707">
    <property type="component" value="Unassembled WGS sequence"/>
</dbReference>
<evidence type="ECO:0000256" key="9">
    <source>
        <dbReference type="ARBA" id="ARBA00023136"/>
    </source>
</evidence>
<dbReference type="PROSITE" id="PS00674">
    <property type="entry name" value="AAA"/>
    <property type="match status" value="1"/>
</dbReference>
<keyword evidence="9" id="KW-0472">Membrane</keyword>
<evidence type="ECO:0000313" key="16">
    <source>
        <dbReference type="Proteomes" id="UP001438707"/>
    </source>
</evidence>
<feature type="compositionally biased region" description="Basic residues" evidence="13">
    <location>
        <begin position="1182"/>
        <end position="1192"/>
    </location>
</feature>
<dbReference type="InterPro" id="IPR003593">
    <property type="entry name" value="AAA+_ATPase"/>
</dbReference>
<evidence type="ECO:0000256" key="2">
    <source>
        <dbReference type="ARBA" id="ARBA00006914"/>
    </source>
</evidence>
<keyword evidence="5" id="KW-0547">Nucleotide-binding</keyword>
<dbReference type="Gene3D" id="2.40.40.20">
    <property type="match status" value="1"/>
</dbReference>
<feature type="compositionally biased region" description="Low complexity" evidence="13">
    <location>
        <begin position="379"/>
        <end position="391"/>
    </location>
</feature>
<comment type="similarity">
    <text evidence="2">Belongs to the AAA ATPase family.</text>
</comment>
<evidence type="ECO:0000259" key="14">
    <source>
        <dbReference type="SMART" id="SM00382"/>
    </source>
</evidence>
<feature type="domain" description="AAA+ ATPase" evidence="14">
    <location>
        <begin position="647"/>
        <end position="798"/>
    </location>
</feature>
<keyword evidence="16" id="KW-1185">Reference proteome</keyword>
<keyword evidence="6" id="KW-0378">Hydrolase</keyword>
<dbReference type="PANTHER" id="PTHR23077">
    <property type="entry name" value="AAA-FAMILY ATPASE"/>
    <property type="match status" value="1"/>
</dbReference>
<comment type="subcellular location">
    <subcellularLocation>
        <location evidence="1">Membrane</location>
    </subcellularLocation>
</comment>
<dbReference type="Gene3D" id="3.40.50.300">
    <property type="entry name" value="P-loop containing nucleotide triphosphate hydrolases"/>
    <property type="match status" value="2"/>
</dbReference>
<dbReference type="PANTHER" id="PTHR23077:SF12">
    <property type="entry name" value="PEROXISOMAL ATPASE PEX1"/>
    <property type="match status" value="1"/>
</dbReference>
<dbReference type="AlphaFoldDB" id="A0AAW1R3X8"/>
<feature type="region of interest" description="Disordered" evidence="13">
    <location>
        <begin position="371"/>
        <end position="398"/>
    </location>
</feature>
<comment type="catalytic activity">
    <reaction evidence="12">
        <text>ATP + H2O = ADP + phosphate + H(+)</text>
        <dbReference type="Rhea" id="RHEA:13065"/>
        <dbReference type="ChEBI" id="CHEBI:15377"/>
        <dbReference type="ChEBI" id="CHEBI:15378"/>
        <dbReference type="ChEBI" id="CHEBI:30616"/>
        <dbReference type="ChEBI" id="CHEBI:43474"/>
        <dbReference type="ChEBI" id="CHEBI:456216"/>
    </reaction>
    <physiologicalReaction direction="left-to-right" evidence="12">
        <dbReference type="Rhea" id="RHEA:13066"/>
    </physiologicalReaction>
</comment>
<evidence type="ECO:0000256" key="1">
    <source>
        <dbReference type="ARBA" id="ARBA00004370"/>
    </source>
</evidence>
<name>A0AAW1R3X8_9CHLO</name>
<dbReference type="SUPFAM" id="SSF54585">
    <property type="entry name" value="Cdc48 domain 2-like"/>
    <property type="match status" value="1"/>
</dbReference>
<feature type="compositionally biased region" description="Polar residues" evidence="13">
    <location>
        <begin position="537"/>
        <end position="549"/>
    </location>
</feature>
<evidence type="ECO:0000256" key="12">
    <source>
        <dbReference type="ARBA" id="ARBA00048778"/>
    </source>
</evidence>
<dbReference type="FunFam" id="3.40.50.300:FF:000149">
    <property type="entry name" value="Nuclear valosin-containing protein-like"/>
    <property type="match status" value="1"/>
</dbReference>
<keyword evidence="3" id="KW-0813">Transport</keyword>
<evidence type="ECO:0000256" key="6">
    <source>
        <dbReference type="ARBA" id="ARBA00022801"/>
    </source>
</evidence>
<dbReference type="SUPFAM" id="SSF52540">
    <property type="entry name" value="P-loop containing nucleoside triphosphate hydrolases"/>
    <property type="match status" value="2"/>
</dbReference>
<dbReference type="InterPro" id="IPR015342">
    <property type="entry name" value="PEX1-N_C-lobe"/>
</dbReference>
<evidence type="ECO:0000256" key="13">
    <source>
        <dbReference type="SAM" id="MobiDB-lite"/>
    </source>
</evidence>
<feature type="region of interest" description="Disordered" evidence="13">
    <location>
        <begin position="1168"/>
        <end position="1192"/>
    </location>
</feature>
<evidence type="ECO:0000256" key="7">
    <source>
        <dbReference type="ARBA" id="ARBA00022840"/>
    </source>
</evidence>
<reference evidence="15 16" key="1">
    <citation type="journal article" date="2024" name="Nat. Commun.">
        <title>Phylogenomics reveals the evolutionary origins of lichenization in chlorophyte algae.</title>
        <authorList>
            <person name="Puginier C."/>
            <person name="Libourel C."/>
            <person name="Otte J."/>
            <person name="Skaloud P."/>
            <person name="Haon M."/>
            <person name="Grisel S."/>
            <person name="Petersen M."/>
            <person name="Berrin J.G."/>
            <person name="Delaux P.M."/>
            <person name="Dal Grande F."/>
            <person name="Keller J."/>
        </authorList>
    </citation>
    <scope>NUCLEOTIDE SEQUENCE [LARGE SCALE GENOMIC DNA]</scope>
    <source>
        <strain evidence="15 16">SAG 2145</strain>
    </source>
</reference>
<dbReference type="InterPro" id="IPR027417">
    <property type="entry name" value="P-loop_NTPase"/>
</dbReference>
<dbReference type="InterPro" id="IPR003960">
    <property type="entry name" value="ATPase_AAA_CS"/>
</dbReference>
<dbReference type="GO" id="GO:0005829">
    <property type="term" value="C:cytosol"/>
    <property type="evidence" value="ECO:0007669"/>
    <property type="project" value="TreeGrafter"/>
</dbReference>
<dbReference type="InterPro" id="IPR029067">
    <property type="entry name" value="CDC48_domain_2-like_sf"/>
</dbReference>
<dbReference type="Gene3D" id="1.10.8.60">
    <property type="match status" value="2"/>
</dbReference>
<accession>A0AAW1R3X8</accession>
<dbReference type="GO" id="GO:0005524">
    <property type="term" value="F:ATP binding"/>
    <property type="evidence" value="ECO:0007669"/>
    <property type="project" value="UniProtKB-KW"/>
</dbReference>
<dbReference type="GO" id="GO:0005778">
    <property type="term" value="C:peroxisomal membrane"/>
    <property type="evidence" value="ECO:0007669"/>
    <property type="project" value="TreeGrafter"/>
</dbReference>
<feature type="region of interest" description="Disordered" evidence="13">
    <location>
        <begin position="528"/>
        <end position="549"/>
    </location>
</feature>
<dbReference type="InterPro" id="IPR009010">
    <property type="entry name" value="Asp_de-COase-like_dom_sf"/>
</dbReference>
<evidence type="ECO:0000256" key="3">
    <source>
        <dbReference type="ARBA" id="ARBA00022448"/>
    </source>
</evidence>
<evidence type="ECO:0000313" key="15">
    <source>
        <dbReference type="EMBL" id="KAK9828357.1"/>
    </source>
</evidence>
<dbReference type="GO" id="GO:0016558">
    <property type="term" value="P:protein import into peroxisome matrix"/>
    <property type="evidence" value="ECO:0007669"/>
    <property type="project" value="TreeGrafter"/>
</dbReference>
<protein>
    <recommendedName>
        <fullName evidence="11">Peroxisomal ATPase PEX1</fullName>
    </recommendedName>
    <alternativeName>
        <fullName evidence="10">Peroxin-1</fullName>
    </alternativeName>
</protein>
<feature type="domain" description="AAA+ ATPase" evidence="14">
    <location>
        <begin position="933"/>
        <end position="1069"/>
    </location>
</feature>